<organism evidence="7 8">
    <name type="scientific">Nicrophorus vespilloides</name>
    <name type="common">Boreal carrion beetle</name>
    <dbReference type="NCBI Taxonomy" id="110193"/>
    <lineage>
        <taxon>Eukaryota</taxon>
        <taxon>Metazoa</taxon>
        <taxon>Ecdysozoa</taxon>
        <taxon>Arthropoda</taxon>
        <taxon>Hexapoda</taxon>
        <taxon>Insecta</taxon>
        <taxon>Pterygota</taxon>
        <taxon>Neoptera</taxon>
        <taxon>Endopterygota</taxon>
        <taxon>Coleoptera</taxon>
        <taxon>Polyphaga</taxon>
        <taxon>Staphyliniformia</taxon>
        <taxon>Silphidae</taxon>
        <taxon>Nicrophorinae</taxon>
        <taxon>Nicrophorus</taxon>
    </lineage>
</organism>
<dbReference type="InterPro" id="IPR014784">
    <property type="entry name" value="Cu2_ascorb_mOase-like_C"/>
</dbReference>
<feature type="domain" description="DOMON" evidence="5">
    <location>
        <begin position="29"/>
        <end position="92"/>
    </location>
</feature>
<dbReference type="Proteomes" id="UP000695000">
    <property type="component" value="Unplaced"/>
</dbReference>
<dbReference type="Gene3D" id="2.60.120.310">
    <property type="entry name" value="Copper type II, ascorbate-dependent monooxygenase, N-terminal domain"/>
    <property type="match status" value="1"/>
</dbReference>
<dbReference type="PRINTS" id="PR00767">
    <property type="entry name" value="DBMONOXGNASE"/>
</dbReference>
<evidence type="ECO:0000256" key="3">
    <source>
        <dbReference type="ARBA" id="ARBA00023180"/>
    </source>
</evidence>
<dbReference type="InterPro" id="IPR005018">
    <property type="entry name" value="DOMON_domain"/>
</dbReference>
<dbReference type="InterPro" id="IPR000323">
    <property type="entry name" value="Cu2_ascorb_mOase_N"/>
</dbReference>
<evidence type="ECO:0000259" key="4">
    <source>
        <dbReference type="Pfam" id="PF01082"/>
    </source>
</evidence>
<dbReference type="PANTHER" id="PTHR10157">
    <property type="entry name" value="DOPAMINE BETA HYDROXYLASE RELATED"/>
    <property type="match status" value="1"/>
</dbReference>
<protein>
    <submittedName>
        <fullName evidence="8">MOXD1 homolog 1</fullName>
    </submittedName>
</protein>
<dbReference type="RefSeq" id="XP_017770957.1">
    <property type="nucleotide sequence ID" value="XM_017915468.1"/>
</dbReference>
<dbReference type="Gene3D" id="2.60.120.230">
    <property type="match status" value="1"/>
</dbReference>
<dbReference type="InterPro" id="IPR000945">
    <property type="entry name" value="DBH-like"/>
</dbReference>
<evidence type="ECO:0000313" key="8">
    <source>
        <dbReference type="RefSeq" id="XP_017770957.1"/>
    </source>
</evidence>
<dbReference type="PANTHER" id="PTHR10157:SF23">
    <property type="entry name" value="MOXD1 HOMOLOG 1"/>
    <property type="match status" value="1"/>
</dbReference>
<dbReference type="InterPro" id="IPR008977">
    <property type="entry name" value="PHM/PNGase_F_dom_sf"/>
</dbReference>
<reference evidence="8" key="1">
    <citation type="submission" date="2025-08" db="UniProtKB">
        <authorList>
            <consortium name="RefSeq"/>
        </authorList>
    </citation>
    <scope>IDENTIFICATION</scope>
    <source>
        <tissue evidence="8">Whole Larva</tissue>
    </source>
</reference>
<dbReference type="CDD" id="cd09631">
    <property type="entry name" value="DOMON_DOH"/>
    <property type="match status" value="1"/>
</dbReference>
<dbReference type="SUPFAM" id="SSF49742">
    <property type="entry name" value="PHM/PNGase F"/>
    <property type="match status" value="2"/>
</dbReference>
<evidence type="ECO:0000259" key="6">
    <source>
        <dbReference type="Pfam" id="PF03712"/>
    </source>
</evidence>
<dbReference type="Pfam" id="PF03712">
    <property type="entry name" value="Cu2_monoox_C"/>
    <property type="match status" value="1"/>
</dbReference>
<gene>
    <name evidence="8" type="primary">LOC108558533</name>
</gene>
<evidence type="ECO:0000259" key="5">
    <source>
        <dbReference type="Pfam" id="PF03351"/>
    </source>
</evidence>
<dbReference type="InterPro" id="IPR045266">
    <property type="entry name" value="DOH_DOMON"/>
</dbReference>
<evidence type="ECO:0000256" key="2">
    <source>
        <dbReference type="ARBA" id="ARBA00023157"/>
    </source>
</evidence>
<keyword evidence="3" id="KW-0325">Glycoprotein</keyword>
<dbReference type="InterPro" id="IPR028460">
    <property type="entry name" value="Tbh/DBH"/>
</dbReference>
<dbReference type="InterPro" id="IPR024548">
    <property type="entry name" value="Cu2_monoox_C"/>
</dbReference>
<feature type="domain" description="Copper type II ascorbate-dependent monooxygenase C-terminal" evidence="6">
    <location>
        <begin position="287"/>
        <end position="440"/>
    </location>
</feature>
<keyword evidence="2" id="KW-1015">Disulfide bond</keyword>
<sequence>MVTYLICTCFEIWKCTKDARSCLCVNVLNDCHGVPKSQGSAPVRDEVDNYTVMRGIQNDTHTVLEFRRALDTCDPDDYILSSDTVRVIWAMHEKDPHYNFEMVYHGASRGSQSLHLLAPSVVPKPDQAGHVRNWDVTLKNMEVKQDMNTMYWCKIFKAPTLNQKHHIIGYEPIIGANHSSYVHHMLLHECPVDPRELRKWEAYSREDGKACYSPEMPVGWEKCLSTVVAWAVGSKGEIYPEHVGLPIAEKRNSFYMLQVHFDNPSMKRAVDTSGIRLLYTNKLRPNEAGILVTGVALSTLHVIPPQQKEYRSAGYCSFNCTKVVLPKTGINVVSVLMHSHLAGRKMKLRHVRGEKELLPIAQDNHYDFNFQQSRRLSHGVNILPGDSLITECTYSTMDRNKPTLGGYSTSEEMCLAFILHYPRTDLAECFSMPPIKYFFENLGVKEFYDKSFSDIERIVLEGGSDNAVVLPTTKAPLFTYKPGDEHSPEANEQAILAIQNAKDYTIEGESSNLSLLERLIIKEPQEFRNKSFMAHLQDIPYNETILTQTLEEYFYTGLHLTFCRRKNDTLAFKQQVENFPKFVNYSTNETGIRCSYRTRQLPSDAPNLRPHFTNHLLLPLLISLLISR</sequence>
<dbReference type="InterPro" id="IPR036939">
    <property type="entry name" value="Cu2_ascorb_mOase_N_sf"/>
</dbReference>
<dbReference type="Pfam" id="PF03351">
    <property type="entry name" value="DOMON"/>
    <property type="match status" value="1"/>
</dbReference>
<accession>A0ABM1M8Q7</accession>
<feature type="domain" description="Copper type II ascorbate-dependent monooxygenase N-terminal" evidence="4">
    <location>
        <begin position="134"/>
        <end position="267"/>
    </location>
</feature>
<keyword evidence="7" id="KW-1185">Reference proteome</keyword>
<evidence type="ECO:0000313" key="7">
    <source>
        <dbReference type="Proteomes" id="UP000695000"/>
    </source>
</evidence>
<name>A0ABM1M8Q7_NICVS</name>
<comment type="similarity">
    <text evidence="1">Belongs to the copper type II ascorbate-dependent monooxygenase family.</text>
</comment>
<proteinExistence type="inferred from homology"/>
<dbReference type="GeneID" id="108558533"/>
<dbReference type="Pfam" id="PF01082">
    <property type="entry name" value="Cu2_monooxygen"/>
    <property type="match status" value="1"/>
</dbReference>
<evidence type="ECO:0000256" key="1">
    <source>
        <dbReference type="ARBA" id="ARBA00010676"/>
    </source>
</evidence>